<evidence type="ECO:0000256" key="6">
    <source>
        <dbReference type="PROSITE-ProRule" id="PRU00176"/>
    </source>
</evidence>
<dbReference type="InterPro" id="IPR002999">
    <property type="entry name" value="Tudor"/>
</dbReference>
<feature type="domain" description="RRM" evidence="8">
    <location>
        <begin position="59"/>
        <end position="130"/>
    </location>
</feature>
<dbReference type="InterPro" id="IPR035979">
    <property type="entry name" value="RBD_domain_sf"/>
</dbReference>
<evidence type="ECO:0000256" key="4">
    <source>
        <dbReference type="ARBA" id="ARBA00022884"/>
    </source>
</evidence>
<dbReference type="SUPFAM" id="SSF144232">
    <property type="entry name" value="HIT/MYND zinc finger-like"/>
    <property type="match status" value="1"/>
</dbReference>
<dbReference type="PROSITE" id="PS50304">
    <property type="entry name" value="TUDOR"/>
    <property type="match status" value="4"/>
</dbReference>
<dbReference type="InterPro" id="IPR002893">
    <property type="entry name" value="Znf_MYND"/>
</dbReference>
<keyword evidence="12" id="KW-1185">Reference proteome</keyword>
<feature type="domain" description="MYND-type" evidence="10">
    <location>
        <begin position="204"/>
        <end position="239"/>
    </location>
</feature>
<dbReference type="InterPro" id="IPR000504">
    <property type="entry name" value="RRM_dom"/>
</dbReference>
<dbReference type="SUPFAM" id="SSF63748">
    <property type="entry name" value="Tudor/PWWP/MBT"/>
    <property type="match status" value="4"/>
</dbReference>
<dbReference type="PROSITE" id="PS50865">
    <property type="entry name" value="ZF_MYND_2"/>
    <property type="match status" value="1"/>
</dbReference>
<dbReference type="GO" id="GO:0003723">
    <property type="term" value="F:RNA binding"/>
    <property type="evidence" value="ECO:0007669"/>
    <property type="project" value="UniProtKB-UniRule"/>
</dbReference>
<dbReference type="CDD" id="cd20379">
    <property type="entry name" value="Tudor_dTUD-like"/>
    <property type="match status" value="1"/>
</dbReference>
<name>E9H656_DAPPU</name>
<dbReference type="Pfam" id="PF00076">
    <property type="entry name" value="RRM_1"/>
    <property type="match status" value="1"/>
</dbReference>
<feature type="domain" description="Tudor" evidence="9">
    <location>
        <begin position="856"/>
        <end position="913"/>
    </location>
</feature>
<evidence type="ECO:0008006" key="13">
    <source>
        <dbReference type="Google" id="ProtNLM"/>
    </source>
</evidence>
<dbReference type="Pfam" id="PF01753">
    <property type="entry name" value="zf-MYND"/>
    <property type="match status" value="1"/>
</dbReference>
<dbReference type="EMBL" id="GL732596">
    <property type="protein sequence ID" value="EFX72787.1"/>
    <property type="molecule type" value="Genomic_DNA"/>
</dbReference>
<dbReference type="GO" id="GO:0005737">
    <property type="term" value="C:cytoplasm"/>
    <property type="evidence" value="ECO:0007669"/>
    <property type="project" value="UniProtKB-ARBA"/>
</dbReference>
<feature type="region of interest" description="Disordered" evidence="7">
    <location>
        <begin position="384"/>
        <end position="421"/>
    </location>
</feature>
<dbReference type="Proteomes" id="UP000000305">
    <property type="component" value="Unassembled WGS sequence"/>
</dbReference>
<dbReference type="SMART" id="SM00360">
    <property type="entry name" value="RRM"/>
    <property type="match status" value="1"/>
</dbReference>
<dbReference type="InterPro" id="IPR050621">
    <property type="entry name" value="Tudor_domain_containing"/>
</dbReference>
<evidence type="ECO:0000256" key="7">
    <source>
        <dbReference type="SAM" id="MobiDB-lite"/>
    </source>
</evidence>
<feature type="domain" description="Tudor" evidence="9">
    <location>
        <begin position="532"/>
        <end position="592"/>
    </location>
</feature>
<dbReference type="InterPro" id="IPR035437">
    <property type="entry name" value="SNase_OB-fold_sf"/>
</dbReference>
<dbReference type="PANTHER" id="PTHR22948:SF72">
    <property type="entry name" value="TUDOR DOMAIN-CONTAINING PROTEIN"/>
    <property type="match status" value="1"/>
</dbReference>
<evidence type="ECO:0000313" key="11">
    <source>
        <dbReference type="EMBL" id="EFX72787.1"/>
    </source>
</evidence>
<dbReference type="STRING" id="6669.E9H656"/>
<feature type="domain" description="Tudor" evidence="9">
    <location>
        <begin position="1287"/>
        <end position="1348"/>
    </location>
</feature>
<evidence type="ECO:0000256" key="3">
    <source>
        <dbReference type="ARBA" id="ARBA00022833"/>
    </source>
</evidence>
<feature type="domain" description="Tudor" evidence="9">
    <location>
        <begin position="1061"/>
        <end position="1119"/>
    </location>
</feature>
<sequence length="1414" mass="155853">MRRATQRAPRRIVDRSNGEWDEFDPRLNDYTVDNFYTSGPGLHLPPNMPYAMRKTAVPYKLFVSGIHAHTTEEGIRHIFCNYGQPLSVFRTRNKFQQPIAFVEFETQCEADNAIVELDGKPPLYWEVAYAMSRKSEEIPYQQFASLMLDSDFERQTPMFRTSGVGKQTFHSKQSPVHRNTESSMEPVRVTNNSTKIPTQRLPPCFVCGTEASLVCTICKTRYCSRACQGSDWPTHQPICRPPPALESANLNSDKGNRATQLHASSGNGVVASAREYPNSSFPRVSAGASAIIQQGRDVSSEGIRRQQHTVASELTRPQSCTVKGIHPIDPSGASNHRPVDLSVTIHRNINFGSKTISPDMRIVQDNSDVPVHSERSPHAIPHTTLEAQPSKGCLNNPSRSSRLAHPHSNMRSGASLMGSEPVSRERQYDNSLLGAIPKHRNIPMATNIPRTPNESPPHRAPQPQTARTSKIYATEFSSIELTLPSDKPQQISVCFVKSPSEFFIQYYAFREILTKLMESINKSAANSNPLINPVEGMPCVALFPDDGSWYRAQIMKVLPDGIGIRYVDFGNTIKMPNSSESCRMMEHSLSEDPFYAIKVKLADVVPLNGSSWDMDTNRKFKDIVLNQAFLMECVQLDADAMSVRLKNRDGSDLVSRLLHENLVKRAILKASDELDRISSADGIPSLPSLQQLVQKPQTLLSQFRGTSNTNTSTTTSSLVKSPQASVQAAAPKELASTTLTVPSQTSFPGHSPTRAALRHDACVIQPRAATMPSVPVRPNSLPIHQTVQSVSSTPLTPKAHSVIEVIEAGSKVMFQVTKPLNGGDRFCGMLVRGEEDLPIFEFSSFADTIETVPDFSPTVGSIVAAVFSADSQWYRGCVTKVLKSSYNVLFVDFGNEDENVVSLKPIPASFQHEMLAIRLSLVGNLASPTKQYAEESMFPDSSHSLEITSKMADGSALAKFDGENVPTCIVKIEPWTSLLAEPEVSPAPKVSLSPNVSLSPIPNISSPNWEVGFSCNVIPLAAEDLDCIYVRADTEETKALTTKIQKELKGYFPFSVKLPTVPAIGSCVAAIFSDDGDLYRARITDINGEAITIIFVDVGKSSTVSLSGIRVLPDCFYDYPACSKRVSLARVERPAGSLPTTVQELLANCINKLFKMFVMPSTSEWTECTLMQDGEVLNKQIVDCLEQLTNATSHPSNRMPELEIASPGDVSIPGEVAPVDNTLSDLSYDDGIFMDLPEEGSFEAVVTCVDGPQLIMMHAADEQISKKLAKLEEEMEDYAKSIARGHGPKLNEICLALYPDGKWCRSVCLDVIADPAGSRYMCMQVDYGETHIIDIDDIRRIPRRFIDFLPYLAQHAILEGTDAMEEVKQDLVTRFSDILPKNSKVTVSVVSRVEVTYIVRIPEVSEILSSEGLF</sequence>
<evidence type="ECO:0000256" key="5">
    <source>
        <dbReference type="PROSITE-ProRule" id="PRU00134"/>
    </source>
</evidence>
<protein>
    <recommendedName>
        <fullName evidence="13">Tudor domain-containing protein 1</fullName>
    </recommendedName>
</protein>
<feature type="region of interest" description="Disordered" evidence="7">
    <location>
        <begin position="164"/>
        <end position="186"/>
    </location>
</feature>
<keyword evidence="2 5" id="KW-0863">Zinc-finger</keyword>
<keyword evidence="1" id="KW-0479">Metal-binding</keyword>
<keyword evidence="3" id="KW-0862">Zinc</keyword>
<dbReference type="HOGENOM" id="CLU_254370_0_0_1"/>
<dbReference type="KEGG" id="dpx:DAPPUDRAFT_308084"/>
<evidence type="ECO:0000259" key="8">
    <source>
        <dbReference type="PROSITE" id="PS50102"/>
    </source>
</evidence>
<evidence type="ECO:0000256" key="2">
    <source>
        <dbReference type="ARBA" id="ARBA00022771"/>
    </source>
</evidence>
<dbReference type="Gene3D" id="6.10.140.2220">
    <property type="match status" value="1"/>
</dbReference>
<dbReference type="CDD" id="cd00590">
    <property type="entry name" value="RRM_SF"/>
    <property type="match status" value="1"/>
</dbReference>
<dbReference type="PANTHER" id="PTHR22948">
    <property type="entry name" value="TUDOR DOMAIN CONTAINING PROTEIN"/>
    <property type="match status" value="1"/>
</dbReference>
<feature type="compositionally biased region" description="Low complexity" evidence="7">
    <location>
        <begin position="706"/>
        <end position="717"/>
    </location>
</feature>
<accession>E9H656</accession>
<dbReference type="OMA" id="INTEMEM"/>
<dbReference type="InParanoid" id="E9H656"/>
<dbReference type="Pfam" id="PF00567">
    <property type="entry name" value="TUDOR"/>
    <property type="match status" value="4"/>
</dbReference>
<feature type="region of interest" description="Disordered" evidence="7">
    <location>
        <begin position="703"/>
        <end position="722"/>
    </location>
</feature>
<dbReference type="SMART" id="SM00333">
    <property type="entry name" value="TUDOR"/>
    <property type="match status" value="4"/>
</dbReference>
<reference evidence="11 12" key="1">
    <citation type="journal article" date="2011" name="Science">
        <title>The ecoresponsive genome of Daphnia pulex.</title>
        <authorList>
            <person name="Colbourne J.K."/>
            <person name="Pfrender M.E."/>
            <person name="Gilbert D."/>
            <person name="Thomas W.K."/>
            <person name="Tucker A."/>
            <person name="Oakley T.H."/>
            <person name="Tokishita S."/>
            <person name="Aerts A."/>
            <person name="Arnold G.J."/>
            <person name="Basu M.K."/>
            <person name="Bauer D.J."/>
            <person name="Caceres C.E."/>
            <person name="Carmel L."/>
            <person name="Casola C."/>
            <person name="Choi J.H."/>
            <person name="Detter J.C."/>
            <person name="Dong Q."/>
            <person name="Dusheyko S."/>
            <person name="Eads B.D."/>
            <person name="Frohlich T."/>
            <person name="Geiler-Samerotte K.A."/>
            <person name="Gerlach D."/>
            <person name="Hatcher P."/>
            <person name="Jogdeo S."/>
            <person name="Krijgsveld J."/>
            <person name="Kriventseva E.V."/>
            <person name="Kultz D."/>
            <person name="Laforsch C."/>
            <person name="Lindquist E."/>
            <person name="Lopez J."/>
            <person name="Manak J.R."/>
            <person name="Muller J."/>
            <person name="Pangilinan J."/>
            <person name="Patwardhan R.P."/>
            <person name="Pitluck S."/>
            <person name="Pritham E.J."/>
            <person name="Rechtsteiner A."/>
            <person name="Rho M."/>
            <person name="Rogozin I.B."/>
            <person name="Sakarya O."/>
            <person name="Salamov A."/>
            <person name="Schaack S."/>
            <person name="Shapiro H."/>
            <person name="Shiga Y."/>
            <person name="Skalitzky C."/>
            <person name="Smith Z."/>
            <person name="Souvorov A."/>
            <person name="Sung W."/>
            <person name="Tang Z."/>
            <person name="Tsuchiya D."/>
            <person name="Tu H."/>
            <person name="Vos H."/>
            <person name="Wang M."/>
            <person name="Wolf Y.I."/>
            <person name="Yamagata H."/>
            <person name="Yamada T."/>
            <person name="Ye Y."/>
            <person name="Shaw J.R."/>
            <person name="Andrews J."/>
            <person name="Crease T.J."/>
            <person name="Tang H."/>
            <person name="Lucas S.M."/>
            <person name="Robertson H.M."/>
            <person name="Bork P."/>
            <person name="Koonin E.V."/>
            <person name="Zdobnov E.M."/>
            <person name="Grigoriev I.V."/>
            <person name="Lynch M."/>
            <person name="Boore J.L."/>
        </authorList>
    </citation>
    <scope>NUCLEOTIDE SEQUENCE [LARGE SCALE GENOMIC DNA]</scope>
</reference>
<dbReference type="eggNOG" id="KOG2039">
    <property type="taxonomic scope" value="Eukaryota"/>
</dbReference>
<dbReference type="GO" id="GO:0008270">
    <property type="term" value="F:zinc ion binding"/>
    <property type="evidence" value="ECO:0007669"/>
    <property type="project" value="UniProtKB-KW"/>
</dbReference>
<organism evidence="11 12">
    <name type="scientific">Daphnia pulex</name>
    <name type="common">Water flea</name>
    <dbReference type="NCBI Taxonomy" id="6669"/>
    <lineage>
        <taxon>Eukaryota</taxon>
        <taxon>Metazoa</taxon>
        <taxon>Ecdysozoa</taxon>
        <taxon>Arthropoda</taxon>
        <taxon>Crustacea</taxon>
        <taxon>Branchiopoda</taxon>
        <taxon>Diplostraca</taxon>
        <taxon>Cladocera</taxon>
        <taxon>Anomopoda</taxon>
        <taxon>Daphniidae</taxon>
        <taxon>Daphnia</taxon>
    </lineage>
</organism>
<dbReference type="Gene3D" id="2.30.30.140">
    <property type="match status" value="4"/>
</dbReference>
<dbReference type="Gene3D" id="2.40.50.90">
    <property type="match status" value="2"/>
</dbReference>
<keyword evidence="4 6" id="KW-0694">RNA-binding</keyword>
<dbReference type="InterPro" id="IPR012677">
    <property type="entry name" value="Nucleotide-bd_a/b_plait_sf"/>
</dbReference>
<evidence type="ECO:0000259" key="10">
    <source>
        <dbReference type="PROSITE" id="PS50865"/>
    </source>
</evidence>
<proteinExistence type="predicted"/>
<evidence type="ECO:0000259" key="9">
    <source>
        <dbReference type="PROSITE" id="PS50304"/>
    </source>
</evidence>
<dbReference type="PhylomeDB" id="E9H656"/>
<dbReference type="Gene3D" id="3.30.70.330">
    <property type="match status" value="1"/>
</dbReference>
<gene>
    <name evidence="11" type="ORF">DAPPUDRAFT_308084</name>
</gene>
<evidence type="ECO:0000313" key="12">
    <source>
        <dbReference type="Proteomes" id="UP000000305"/>
    </source>
</evidence>
<evidence type="ECO:0000256" key="1">
    <source>
        <dbReference type="ARBA" id="ARBA00022723"/>
    </source>
</evidence>
<dbReference type="SUPFAM" id="SSF54928">
    <property type="entry name" value="RNA-binding domain, RBD"/>
    <property type="match status" value="1"/>
</dbReference>
<dbReference type="PROSITE" id="PS50102">
    <property type="entry name" value="RRM"/>
    <property type="match status" value="1"/>
</dbReference>
<dbReference type="OrthoDB" id="6342911at2759"/>